<dbReference type="EMBL" id="LXQA010574124">
    <property type="protein sequence ID" value="MCI60031.1"/>
    <property type="molecule type" value="Genomic_DNA"/>
</dbReference>
<feature type="non-terminal residue" evidence="1">
    <location>
        <position position="39"/>
    </location>
</feature>
<keyword evidence="2" id="KW-1185">Reference proteome</keyword>
<sequence length="39" mass="4398">MQKSGVVAIVGAVRSNHGARRRRLQVVEVGLWWRRGAQL</sequence>
<dbReference type="AlphaFoldDB" id="A0A392TFY8"/>
<evidence type="ECO:0000313" key="2">
    <source>
        <dbReference type="Proteomes" id="UP000265520"/>
    </source>
</evidence>
<protein>
    <submittedName>
        <fullName evidence="1">Uncharacterized protein</fullName>
    </submittedName>
</protein>
<comment type="caution">
    <text evidence="1">The sequence shown here is derived from an EMBL/GenBank/DDBJ whole genome shotgun (WGS) entry which is preliminary data.</text>
</comment>
<accession>A0A392TFY8</accession>
<proteinExistence type="predicted"/>
<name>A0A392TFY8_9FABA</name>
<reference evidence="1 2" key="1">
    <citation type="journal article" date="2018" name="Front. Plant Sci.">
        <title>Red Clover (Trifolium pratense) and Zigzag Clover (T. medium) - A Picture of Genomic Similarities and Differences.</title>
        <authorList>
            <person name="Dluhosova J."/>
            <person name="Istvanek J."/>
            <person name="Nedelnik J."/>
            <person name="Repkova J."/>
        </authorList>
    </citation>
    <scope>NUCLEOTIDE SEQUENCE [LARGE SCALE GENOMIC DNA]</scope>
    <source>
        <strain evidence="2">cv. 10/8</strain>
        <tissue evidence="1">Leaf</tissue>
    </source>
</reference>
<evidence type="ECO:0000313" key="1">
    <source>
        <dbReference type="EMBL" id="MCI60031.1"/>
    </source>
</evidence>
<organism evidence="1 2">
    <name type="scientific">Trifolium medium</name>
    <dbReference type="NCBI Taxonomy" id="97028"/>
    <lineage>
        <taxon>Eukaryota</taxon>
        <taxon>Viridiplantae</taxon>
        <taxon>Streptophyta</taxon>
        <taxon>Embryophyta</taxon>
        <taxon>Tracheophyta</taxon>
        <taxon>Spermatophyta</taxon>
        <taxon>Magnoliopsida</taxon>
        <taxon>eudicotyledons</taxon>
        <taxon>Gunneridae</taxon>
        <taxon>Pentapetalae</taxon>
        <taxon>rosids</taxon>
        <taxon>fabids</taxon>
        <taxon>Fabales</taxon>
        <taxon>Fabaceae</taxon>
        <taxon>Papilionoideae</taxon>
        <taxon>50 kb inversion clade</taxon>
        <taxon>NPAAA clade</taxon>
        <taxon>Hologalegina</taxon>
        <taxon>IRL clade</taxon>
        <taxon>Trifolieae</taxon>
        <taxon>Trifolium</taxon>
    </lineage>
</organism>
<dbReference type="Proteomes" id="UP000265520">
    <property type="component" value="Unassembled WGS sequence"/>
</dbReference>